<dbReference type="Proteomes" id="UP001189624">
    <property type="component" value="Chromosome 1"/>
</dbReference>
<organism evidence="1 2">
    <name type="scientific">Sphenostylis stenocarpa</name>
    <dbReference type="NCBI Taxonomy" id="92480"/>
    <lineage>
        <taxon>Eukaryota</taxon>
        <taxon>Viridiplantae</taxon>
        <taxon>Streptophyta</taxon>
        <taxon>Embryophyta</taxon>
        <taxon>Tracheophyta</taxon>
        <taxon>Spermatophyta</taxon>
        <taxon>Magnoliopsida</taxon>
        <taxon>eudicotyledons</taxon>
        <taxon>Gunneridae</taxon>
        <taxon>Pentapetalae</taxon>
        <taxon>rosids</taxon>
        <taxon>fabids</taxon>
        <taxon>Fabales</taxon>
        <taxon>Fabaceae</taxon>
        <taxon>Papilionoideae</taxon>
        <taxon>50 kb inversion clade</taxon>
        <taxon>NPAAA clade</taxon>
        <taxon>indigoferoid/millettioid clade</taxon>
        <taxon>Phaseoleae</taxon>
        <taxon>Sphenostylis</taxon>
    </lineage>
</organism>
<gene>
    <name evidence="1" type="ORF">AYBTSS11_LOCUS2185</name>
</gene>
<dbReference type="Gramene" id="rna-AYBTSS11_LOCUS2185">
    <property type="protein sequence ID" value="CAJ1861560.1"/>
    <property type="gene ID" value="gene-AYBTSS11_LOCUS2185"/>
</dbReference>
<protein>
    <submittedName>
        <fullName evidence="1">Uncharacterized protein</fullName>
    </submittedName>
</protein>
<dbReference type="EMBL" id="OY731398">
    <property type="protein sequence ID" value="CAJ1861560.1"/>
    <property type="molecule type" value="Genomic_DNA"/>
</dbReference>
<accession>A0AA86RPN5</accession>
<reference evidence="1" key="1">
    <citation type="submission" date="2023-10" db="EMBL/GenBank/DDBJ databases">
        <authorList>
            <person name="Domelevo Entfellner J.-B."/>
        </authorList>
    </citation>
    <scope>NUCLEOTIDE SEQUENCE</scope>
</reference>
<sequence length="106" mass="11914">MRFPQKQLRVWKTHSVHVSDNMPSSSSPCCDNAVTVLSKSTVVPDQDSTLGDLKLSISDLNMLLPRNLEKTKMPMAMFPMAANVRQRLEPKLGDCYFENVLQSCTI</sequence>
<name>A0AA86RPN5_9FABA</name>
<dbReference type="AlphaFoldDB" id="A0AA86RPN5"/>
<keyword evidence="2" id="KW-1185">Reference proteome</keyword>
<evidence type="ECO:0000313" key="2">
    <source>
        <dbReference type="Proteomes" id="UP001189624"/>
    </source>
</evidence>
<evidence type="ECO:0000313" key="1">
    <source>
        <dbReference type="EMBL" id="CAJ1861560.1"/>
    </source>
</evidence>
<proteinExistence type="predicted"/>